<name>A0ABS0N6I0_9SPHN</name>
<sequence length="47" mass="5311">MSIPVMESIAYIAMILVAFVIPAFLAKRIEHGEARFDTTKRKDADED</sequence>
<dbReference type="RefSeq" id="WP_197922221.1">
    <property type="nucleotide sequence ID" value="NZ_CAWPTA010000009.1"/>
</dbReference>
<dbReference type="Proteomes" id="UP000602442">
    <property type="component" value="Unassembled WGS sequence"/>
</dbReference>
<keyword evidence="1" id="KW-0812">Transmembrane</keyword>
<keyword evidence="3" id="KW-1185">Reference proteome</keyword>
<evidence type="ECO:0000313" key="2">
    <source>
        <dbReference type="EMBL" id="MBH5323371.1"/>
    </source>
</evidence>
<keyword evidence="1" id="KW-0472">Membrane</keyword>
<keyword evidence="1" id="KW-1133">Transmembrane helix</keyword>
<comment type="caution">
    <text evidence="2">The sequence shown here is derived from an EMBL/GenBank/DDBJ whole genome shotgun (WGS) entry which is preliminary data.</text>
</comment>
<protein>
    <submittedName>
        <fullName evidence="2">Uncharacterized protein</fullName>
    </submittedName>
</protein>
<proteinExistence type="predicted"/>
<accession>A0ABS0N6I0</accession>
<organism evidence="2 3">
    <name type="scientific">Aurantiacibacter sediminis</name>
    <dbReference type="NCBI Taxonomy" id="2793064"/>
    <lineage>
        <taxon>Bacteria</taxon>
        <taxon>Pseudomonadati</taxon>
        <taxon>Pseudomonadota</taxon>
        <taxon>Alphaproteobacteria</taxon>
        <taxon>Sphingomonadales</taxon>
        <taxon>Erythrobacteraceae</taxon>
        <taxon>Aurantiacibacter</taxon>
    </lineage>
</organism>
<evidence type="ECO:0000256" key="1">
    <source>
        <dbReference type="SAM" id="Phobius"/>
    </source>
</evidence>
<evidence type="ECO:0000313" key="3">
    <source>
        <dbReference type="Proteomes" id="UP000602442"/>
    </source>
</evidence>
<reference evidence="2 3" key="1">
    <citation type="submission" date="2020-11" db="EMBL/GenBank/DDBJ databases">
        <title>Erythrobacter sediminis sp. nov., a marine bacterium from a tidal flat of Garorim Bay.</title>
        <authorList>
            <person name="Kim D."/>
            <person name="Yoo Y."/>
            <person name="Kim J.-J."/>
        </authorList>
    </citation>
    <scope>NUCLEOTIDE SEQUENCE [LARGE SCALE GENOMIC DNA]</scope>
    <source>
        <strain evidence="2 3">JGD-13</strain>
    </source>
</reference>
<feature type="transmembrane region" description="Helical" evidence="1">
    <location>
        <begin position="6"/>
        <end position="26"/>
    </location>
</feature>
<gene>
    <name evidence="2" type="ORF">I5L03_12330</name>
</gene>
<dbReference type="EMBL" id="JAEANY010000004">
    <property type="protein sequence ID" value="MBH5323371.1"/>
    <property type="molecule type" value="Genomic_DNA"/>
</dbReference>